<dbReference type="EMBL" id="ADAS02000597">
    <property type="protein sequence ID" value="OAV87087.1"/>
    <property type="molecule type" value="Genomic_DNA"/>
</dbReference>
<reference evidence="3" key="4">
    <citation type="submission" date="2025-05" db="UniProtKB">
        <authorList>
            <consortium name="EnsemblFungi"/>
        </authorList>
    </citation>
    <scope>IDENTIFICATION</scope>
    <source>
        <strain evidence="3">isolate 1-1 / race 1 (BBBD)</strain>
    </source>
</reference>
<evidence type="ECO:0000313" key="3">
    <source>
        <dbReference type="EnsemblFungi" id="PTTG_09984-t43_1-p1"/>
    </source>
</evidence>
<dbReference type="VEuPathDB" id="FungiDB:PTTG_09984"/>
<protein>
    <submittedName>
        <fullName evidence="2 3">Uncharacterized protein</fullName>
    </submittedName>
</protein>
<feature type="region of interest" description="Disordered" evidence="1">
    <location>
        <begin position="71"/>
        <end position="91"/>
    </location>
</feature>
<reference evidence="3 4" key="3">
    <citation type="journal article" date="2017" name="G3 (Bethesda)">
        <title>Comparative analysis highlights variable genome content of wheat rusts and divergence of the mating loci.</title>
        <authorList>
            <person name="Cuomo C.A."/>
            <person name="Bakkeren G."/>
            <person name="Khalil H.B."/>
            <person name="Panwar V."/>
            <person name="Joly D."/>
            <person name="Linning R."/>
            <person name="Sakthikumar S."/>
            <person name="Song X."/>
            <person name="Adiconis X."/>
            <person name="Fan L."/>
            <person name="Goldberg J.M."/>
            <person name="Levin J.Z."/>
            <person name="Young S."/>
            <person name="Zeng Q."/>
            <person name="Anikster Y."/>
            <person name="Bruce M."/>
            <person name="Wang M."/>
            <person name="Yin C."/>
            <person name="McCallum B."/>
            <person name="Szabo L.J."/>
            <person name="Hulbert S."/>
            <person name="Chen X."/>
            <person name="Fellers J.P."/>
        </authorList>
    </citation>
    <scope>NUCLEOTIDE SEQUENCE</scope>
    <source>
        <strain evidence="3">isolate 1-1 / race 1 (BBBD)</strain>
        <strain evidence="4">Isolate 1-1 / race 1 (BBBD)</strain>
    </source>
</reference>
<feature type="region of interest" description="Disordered" evidence="1">
    <location>
        <begin position="136"/>
        <end position="162"/>
    </location>
</feature>
<reference evidence="2" key="1">
    <citation type="submission" date="2009-11" db="EMBL/GenBank/DDBJ databases">
        <authorList>
            <consortium name="The Broad Institute Genome Sequencing Platform"/>
            <person name="Ward D."/>
            <person name="Feldgarden M."/>
            <person name="Earl A."/>
            <person name="Young S.K."/>
            <person name="Zeng Q."/>
            <person name="Koehrsen M."/>
            <person name="Alvarado L."/>
            <person name="Berlin A."/>
            <person name="Bochicchio J."/>
            <person name="Borenstein D."/>
            <person name="Chapman S.B."/>
            <person name="Chen Z."/>
            <person name="Engels R."/>
            <person name="Freedman E."/>
            <person name="Gellesch M."/>
            <person name="Goldberg J."/>
            <person name="Griggs A."/>
            <person name="Gujja S."/>
            <person name="Heilman E."/>
            <person name="Heiman D."/>
            <person name="Hepburn T."/>
            <person name="Howarth C."/>
            <person name="Jen D."/>
            <person name="Larson L."/>
            <person name="Lewis B."/>
            <person name="Mehta T."/>
            <person name="Park D."/>
            <person name="Pearson M."/>
            <person name="Roberts A."/>
            <person name="Saif S."/>
            <person name="Shea T."/>
            <person name="Shenoy N."/>
            <person name="Sisk P."/>
            <person name="Stolte C."/>
            <person name="Sykes S."/>
            <person name="Thomson T."/>
            <person name="Walk T."/>
            <person name="White J."/>
            <person name="Yandava C."/>
            <person name="Izard J."/>
            <person name="Baranova O.V."/>
            <person name="Blanton J.M."/>
            <person name="Tanner A.C."/>
            <person name="Dewhirst F.E."/>
            <person name="Haas B."/>
            <person name="Nusbaum C."/>
            <person name="Birren B."/>
        </authorList>
    </citation>
    <scope>NUCLEOTIDE SEQUENCE [LARGE SCALE GENOMIC DNA]</scope>
    <source>
        <strain evidence="2">1-1 BBBD Race 1</strain>
    </source>
</reference>
<reference evidence="2" key="2">
    <citation type="submission" date="2016-05" db="EMBL/GenBank/DDBJ databases">
        <title>Comparative analysis highlights variable genome content of wheat rusts and divergence of the mating loci.</title>
        <authorList>
            <person name="Cuomo C.A."/>
            <person name="Bakkeren G."/>
            <person name="Szabo L."/>
            <person name="Khalil H."/>
            <person name="Joly D."/>
            <person name="Goldberg J."/>
            <person name="Young S."/>
            <person name="Zeng Q."/>
            <person name="Fellers J."/>
        </authorList>
    </citation>
    <scope>NUCLEOTIDE SEQUENCE [LARGE SCALE GENOMIC DNA]</scope>
    <source>
        <strain evidence="2">1-1 BBBD Race 1</strain>
    </source>
</reference>
<dbReference type="AlphaFoldDB" id="A0A180G357"/>
<evidence type="ECO:0000313" key="4">
    <source>
        <dbReference type="Proteomes" id="UP000005240"/>
    </source>
</evidence>
<proteinExistence type="predicted"/>
<feature type="region of interest" description="Disordered" evidence="1">
    <location>
        <begin position="1"/>
        <end position="34"/>
    </location>
</feature>
<evidence type="ECO:0000313" key="2">
    <source>
        <dbReference type="EMBL" id="OAV87087.1"/>
    </source>
</evidence>
<keyword evidence="4" id="KW-1185">Reference proteome</keyword>
<feature type="compositionally biased region" description="Pro residues" evidence="1">
    <location>
        <begin position="140"/>
        <end position="152"/>
    </location>
</feature>
<accession>A0A180G357</accession>
<name>A0A180G357_PUCT1</name>
<dbReference type="Proteomes" id="UP000005240">
    <property type="component" value="Unassembled WGS sequence"/>
</dbReference>
<sequence length="184" mass="20079">MPALSQPSVPRVRGLKYDGRGRNRVGEVPVDARSPNDSVFLLSEKCRAAEQQPMTDCADGCVALATQRAGPDVRDGHRQPSHGPRDIRVGDMDWAGTLRPRPFLHIQQHLAVLGRRHPEPAPPRPLARRLPPLYAIPAAAKPPPSPRRPSSPLPVQHPSRSGSPTIWTVSFVSTPPLLQIVITV</sequence>
<evidence type="ECO:0000256" key="1">
    <source>
        <dbReference type="SAM" id="MobiDB-lite"/>
    </source>
</evidence>
<dbReference type="EnsemblFungi" id="PTTG_09984-t43_1">
    <property type="protein sequence ID" value="PTTG_09984-t43_1-p1"/>
    <property type="gene ID" value="PTTG_09984"/>
</dbReference>
<organism evidence="2">
    <name type="scientific">Puccinia triticina (isolate 1-1 / race 1 (BBBD))</name>
    <name type="common">Brown leaf rust fungus</name>
    <dbReference type="NCBI Taxonomy" id="630390"/>
    <lineage>
        <taxon>Eukaryota</taxon>
        <taxon>Fungi</taxon>
        <taxon>Dikarya</taxon>
        <taxon>Basidiomycota</taxon>
        <taxon>Pucciniomycotina</taxon>
        <taxon>Pucciniomycetes</taxon>
        <taxon>Pucciniales</taxon>
        <taxon>Pucciniaceae</taxon>
        <taxon>Puccinia</taxon>
    </lineage>
</organism>
<gene>
    <name evidence="2" type="ORF">PTTG_09984</name>
</gene>
<feature type="compositionally biased region" description="Basic and acidic residues" evidence="1">
    <location>
        <begin position="15"/>
        <end position="25"/>
    </location>
</feature>